<dbReference type="RefSeq" id="WP_343862193.1">
    <property type="nucleotide sequence ID" value="NZ_BAAAFD010000013.1"/>
</dbReference>
<dbReference type="PROSITE" id="PS51186">
    <property type="entry name" value="GNAT"/>
    <property type="match status" value="1"/>
</dbReference>
<evidence type="ECO:0000313" key="2">
    <source>
        <dbReference type="EMBL" id="GAA0859702.1"/>
    </source>
</evidence>
<organism evidence="2 3">
    <name type="scientific">Aliiglaciecola litoralis</name>
    <dbReference type="NCBI Taxonomy" id="582857"/>
    <lineage>
        <taxon>Bacteria</taxon>
        <taxon>Pseudomonadati</taxon>
        <taxon>Pseudomonadota</taxon>
        <taxon>Gammaproteobacteria</taxon>
        <taxon>Alteromonadales</taxon>
        <taxon>Alteromonadaceae</taxon>
        <taxon>Aliiglaciecola</taxon>
    </lineage>
</organism>
<dbReference type="Proteomes" id="UP001500359">
    <property type="component" value="Unassembled WGS sequence"/>
</dbReference>
<sequence>MQKNTKPLPPTSKAKVQYCALAPEHFDRLLILANHVHGENYLDREGIEKLYKNSFSNGINASVVSLIGDDLVGFRLTIAADKWLPDEWCSPEKWPVSSEQVCYFKCNTVDSAYRQLGIGSTLLKMSIDKAQQQGAKAGLAHIWLASPGNSAFRYFSKCGGKLVKEHPGKWRNMSINEGYDCPVCPQICECIAAEMLLTF</sequence>
<gene>
    <name evidence="2" type="ORF">GCM10009114_34180</name>
</gene>
<comment type="caution">
    <text evidence="2">The sequence shown here is derived from an EMBL/GenBank/DDBJ whole genome shotgun (WGS) entry which is preliminary data.</text>
</comment>
<name>A0ABP3X6M8_9ALTE</name>
<proteinExistence type="predicted"/>
<evidence type="ECO:0000313" key="3">
    <source>
        <dbReference type="Proteomes" id="UP001500359"/>
    </source>
</evidence>
<evidence type="ECO:0000259" key="1">
    <source>
        <dbReference type="PROSITE" id="PS51186"/>
    </source>
</evidence>
<dbReference type="InterPro" id="IPR000182">
    <property type="entry name" value="GNAT_dom"/>
</dbReference>
<dbReference type="Pfam" id="PF00583">
    <property type="entry name" value="Acetyltransf_1"/>
    <property type="match status" value="1"/>
</dbReference>
<feature type="domain" description="N-acetyltransferase" evidence="1">
    <location>
        <begin position="16"/>
        <end position="182"/>
    </location>
</feature>
<dbReference type="SUPFAM" id="SSF55729">
    <property type="entry name" value="Acyl-CoA N-acyltransferases (Nat)"/>
    <property type="match status" value="1"/>
</dbReference>
<dbReference type="EMBL" id="BAAAFD010000013">
    <property type="protein sequence ID" value="GAA0859702.1"/>
    <property type="molecule type" value="Genomic_DNA"/>
</dbReference>
<dbReference type="Gene3D" id="3.40.630.30">
    <property type="match status" value="1"/>
</dbReference>
<reference evidence="3" key="1">
    <citation type="journal article" date="2019" name="Int. J. Syst. Evol. Microbiol.">
        <title>The Global Catalogue of Microorganisms (GCM) 10K type strain sequencing project: providing services to taxonomists for standard genome sequencing and annotation.</title>
        <authorList>
            <consortium name="The Broad Institute Genomics Platform"/>
            <consortium name="The Broad Institute Genome Sequencing Center for Infectious Disease"/>
            <person name="Wu L."/>
            <person name="Ma J."/>
        </authorList>
    </citation>
    <scope>NUCLEOTIDE SEQUENCE [LARGE SCALE GENOMIC DNA]</scope>
    <source>
        <strain evidence="3">JCM 15896</strain>
    </source>
</reference>
<accession>A0ABP3X6M8</accession>
<keyword evidence="3" id="KW-1185">Reference proteome</keyword>
<protein>
    <recommendedName>
        <fullName evidence="1">N-acetyltransferase domain-containing protein</fullName>
    </recommendedName>
</protein>
<dbReference type="InterPro" id="IPR016181">
    <property type="entry name" value="Acyl_CoA_acyltransferase"/>
</dbReference>
<dbReference type="CDD" id="cd04301">
    <property type="entry name" value="NAT_SF"/>
    <property type="match status" value="1"/>
</dbReference>